<proteinExistence type="predicted"/>
<dbReference type="STRING" id="51028.A0A0N4VRU7"/>
<dbReference type="WBParaSite" id="EVEC_0001377001-mRNA-1">
    <property type="protein sequence ID" value="EVEC_0001377001-mRNA-1"/>
    <property type="gene ID" value="EVEC_0001377001"/>
</dbReference>
<evidence type="ECO:0000313" key="4">
    <source>
        <dbReference type="WBParaSite" id="EVEC_0001377001-mRNA-1"/>
    </source>
</evidence>
<evidence type="ECO:0000313" key="2">
    <source>
        <dbReference type="EMBL" id="VDD98142.1"/>
    </source>
</evidence>
<keyword evidence="1" id="KW-1133">Transmembrane helix</keyword>
<evidence type="ECO:0000256" key="1">
    <source>
        <dbReference type="SAM" id="Phobius"/>
    </source>
</evidence>
<gene>
    <name evidence="2" type="ORF">EVEC_LOCUS12893</name>
</gene>
<dbReference type="EMBL" id="UXUI01018867">
    <property type="protein sequence ID" value="VDD98142.1"/>
    <property type="molecule type" value="Genomic_DNA"/>
</dbReference>
<dbReference type="Proteomes" id="UP000274131">
    <property type="component" value="Unassembled WGS sequence"/>
</dbReference>
<evidence type="ECO:0000313" key="3">
    <source>
        <dbReference type="Proteomes" id="UP000274131"/>
    </source>
</evidence>
<organism evidence="4">
    <name type="scientific">Enterobius vermicularis</name>
    <name type="common">Human pinworm</name>
    <dbReference type="NCBI Taxonomy" id="51028"/>
    <lineage>
        <taxon>Eukaryota</taxon>
        <taxon>Metazoa</taxon>
        <taxon>Ecdysozoa</taxon>
        <taxon>Nematoda</taxon>
        <taxon>Chromadorea</taxon>
        <taxon>Rhabditida</taxon>
        <taxon>Spirurina</taxon>
        <taxon>Oxyuridomorpha</taxon>
        <taxon>Oxyuroidea</taxon>
        <taxon>Oxyuridae</taxon>
        <taxon>Enterobius</taxon>
    </lineage>
</organism>
<protein>
    <submittedName>
        <fullName evidence="4">G_PROTEIN_RECEP_F1_2 domain-containing protein</fullName>
    </submittedName>
</protein>
<keyword evidence="1" id="KW-0472">Membrane</keyword>
<reference evidence="4" key="1">
    <citation type="submission" date="2017-02" db="UniProtKB">
        <authorList>
            <consortium name="WormBaseParasite"/>
        </authorList>
    </citation>
    <scope>IDENTIFICATION</scope>
</reference>
<keyword evidence="1" id="KW-0812">Transmembrane</keyword>
<feature type="transmembrane region" description="Helical" evidence="1">
    <location>
        <begin position="6"/>
        <end position="28"/>
    </location>
</feature>
<accession>A0A0N4VRU7</accession>
<dbReference type="OrthoDB" id="6435638at2759"/>
<keyword evidence="3" id="KW-1185">Reference proteome</keyword>
<reference evidence="2 3" key="2">
    <citation type="submission" date="2018-10" db="EMBL/GenBank/DDBJ databases">
        <authorList>
            <consortium name="Pathogen Informatics"/>
        </authorList>
    </citation>
    <scope>NUCLEOTIDE SEQUENCE [LARGE SCALE GENOMIC DNA]</scope>
</reference>
<name>A0A0N4VRU7_ENTVE</name>
<dbReference type="AlphaFoldDB" id="A0A0N4VRU7"/>
<sequence>MLSSLQIEVTIYLVCLALGGPLNVLSLISTVRNYRKNPRYRSQFLLLRMHLNIADSITLFVYTLTQIIWLSTYQVC</sequence>
<feature type="transmembrane region" description="Helical" evidence="1">
    <location>
        <begin position="49"/>
        <end position="70"/>
    </location>
</feature>